<evidence type="ECO:0000313" key="2">
    <source>
        <dbReference type="Proteomes" id="UP001597568"/>
    </source>
</evidence>
<dbReference type="RefSeq" id="WP_380147827.1">
    <property type="nucleotide sequence ID" value="NZ_JBHUOR010000085.1"/>
</dbReference>
<name>A0ABW5Y0Y0_9BACL</name>
<reference evidence="2" key="1">
    <citation type="journal article" date="2019" name="Int. J. Syst. Evol. Microbiol.">
        <title>The Global Catalogue of Microorganisms (GCM) 10K type strain sequencing project: providing services to taxonomists for standard genome sequencing and annotation.</title>
        <authorList>
            <consortium name="The Broad Institute Genomics Platform"/>
            <consortium name="The Broad Institute Genome Sequencing Center for Infectious Disease"/>
            <person name="Wu L."/>
            <person name="Ma J."/>
        </authorList>
    </citation>
    <scope>NUCLEOTIDE SEQUENCE [LARGE SCALE GENOMIC DNA]</scope>
    <source>
        <strain evidence="2">KCTC 33522</strain>
    </source>
</reference>
<sequence length="221" mass="25907">MDIFKIGIIDDDSSKVTQIMYRLTIGFESANFEKKSKYSNIKIEPIEIEIEQDIENTINNIIEENIDGLIVDYKLSSYKNVDYSGVDIADELEKIKYDFPIFVLTSYEDDLFINEIFNAYQVFDFDRYLNEDTERIELNFKVIEQVLKTKKQQKKWESEILELLPNAGKNIEIDNKLIELDDKLEKSINGRSSIPKKLKKDLQSDRVTELLNKLDGIIEKE</sequence>
<gene>
    <name evidence="1" type="ORF">ACFSY7_10695</name>
</gene>
<comment type="caution">
    <text evidence="1">The sequence shown here is derived from an EMBL/GenBank/DDBJ whole genome shotgun (WGS) entry which is preliminary data.</text>
</comment>
<dbReference type="EMBL" id="JBHUOR010000085">
    <property type="protein sequence ID" value="MFD2868964.1"/>
    <property type="molecule type" value="Genomic_DNA"/>
</dbReference>
<dbReference type="Proteomes" id="UP001597568">
    <property type="component" value="Unassembled WGS sequence"/>
</dbReference>
<keyword evidence="2" id="KW-1185">Reference proteome</keyword>
<organism evidence="1 2">
    <name type="scientific">Kurthia populi</name>
    <dbReference type="NCBI Taxonomy" id="1562132"/>
    <lineage>
        <taxon>Bacteria</taxon>
        <taxon>Bacillati</taxon>
        <taxon>Bacillota</taxon>
        <taxon>Bacilli</taxon>
        <taxon>Bacillales</taxon>
        <taxon>Caryophanaceae</taxon>
        <taxon>Kurthia</taxon>
    </lineage>
</organism>
<proteinExistence type="predicted"/>
<protein>
    <recommendedName>
        <fullName evidence="3">Response regulator</fullName>
    </recommendedName>
</protein>
<accession>A0ABW5Y0Y0</accession>
<dbReference type="Gene3D" id="3.40.50.2300">
    <property type="match status" value="1"/>
</dbReference>
<evidence type="ECO:0000313" key="1">
    <source>
        <dbReference type="EMBL" id="MFD2868964.1"/>
    </source>
</evidence>
<evidence type="ECO:0008006" key="3">
    <source>
        <dbReference type="Google" id="ProtNLM"/>
    </source>
</evidence>